<dbReference type="GO" id="GO:0005507">
    <property type="term" value="F:copper ion binding"/>
    <property type="evidence" value="ECO:0007669"/>
    <property type="project" value="TreeGrafter"/>
</dbReference>
<reference evidence="2" key="1">
    <citation type="submission" date="2023-08" db="EMBL/GenBank/DDBJ databases">
        <title>A de novo genome assembly of Solanum verrucosum Schlechtendal, a Mexican diploid species geographically isolated from the other diploid A-genome species in potato relatives.</title>
        <authorList>
            <person name="Hosaka K."/>
        </authorList>
    </citation>
    <scope>NUCLEOTIDE SEQUENCE</scope>
    <source>
        <tissue evidence="2">Young leaves</tissue>
    </source>
</reference>
<organism evidence="2 3">
    <name type="scientific">Solanum verrucosum</name>
    <dbReference type="NCBI Taxonomy" id="315347"/>
    <lineage>
        <taxon>Eukaryota</taxon>
        <taxon>Viridiplantae</taxon>
        <taxon>Streptophyta</taxon>
        <taxon>Embryophyta</taxon>
        <taxon>Tracheophyta</taxon>
        <taxon>Spermatophyta</taxon>
        <taxon>Magnoliopsida</taxon>
        <taxon>eudicotyledons</taxon>
        <taxon>Gunneridae</taxon>
        <taxon>Pentapetalae</taxon>
        <taxon>asterids</taxon>
        <taxon>lamiids</taxon>
        <taxon>Solanales</taxon>
        <taxon>Solanaceae</taxon>
        <taxon>Solanoideae</taxon>
        <taxon>Solaneae</taxon>
        <taxon>Solanum</taxon>
    </lineage>
</organism>
<evidence type="ECO:0000313" key="3">
    <source>
        <dbReference type="Proteomes" id="UP001234989"/>
    </source>
</evidence>
<dbReference type="EMBL" id="CP133619">
    <property type="protein sequence ID" value="WMV42161.1"/>
    <property type="molecule type" value="Genomic_DNA"/>
</dbReference>
<name>A0AAF0UAT2_SOLVR</name>
<dbReference type="GO" id="GO:0043682">
    <property type="term" value="F:P-type divalent copper transporter activity"/>
    <property type="evidence" value="ECO:0007669"/>
    <property type="project" value="TreeGrafter"/>
</dbReference>
<keyword evidence="3" id="KW-1185">Reference proteome</keyword>
<dbReference type="GO" id="GO:0055070">
    <property type="term" value="P:copper ion homeostasis"/>
    <property type="evidence" value="ECO:0007669"/>
    <property type="project" value="TreeGrafter"/>
</dbReference>
<dbReference type="Proteomes" id="UP001234989">
    <property type="component" value="Chromosome 8"/>
</dbReference>
<accession>A0AAF0UAT2</accession>
<dbReference type="PANTHER" id="PTHR43520">
    <property type="entry name" value="ATP7, ISOFORM B"/>
    <property type="match status" value="1"/>
</dbReference>
<proteinExistence type="predicted"/>
<protein>
    <submittedName>
        <fullName evidence="2">Uncharacterized protein</fullName>
    </submittedName>
</protein>
<dbReference type="GO" id="GO:0016020">
    <property type="term" value="C:membrane"/>
    <property type="evidence" value="ECO:0007669"/>
    <property type="project" value="TreeGrafter"/>
</dbReference>
<sequence>MVWYYIGSNIFPDVLLNDIAGPEGDPLLLSLKLAVDVLVVSCPCALGLATPTAILVGTSLGVYALHSGYEKNDCCEEIAAMRGICGGHWVTCGDFSRLQLHLWWREGVAIELQTQ</sequence>
<dbReference type="AlphaFoldDB" id="A0AAF0UAT2"/>
<keyword evidence="1" id="KW-1278">Translocase</keyword>
<dbReference type="PANTHER" id="PTHR43520:SF19">
    <property type="entry name" value="COPPER-TRANSPORTING ATPASE PAA2, CHLOROPLASTIC"/>
    <property type="match status" value="1"/>
</dbReference>
<gene>
    <name evidence="2" type="ORF">MTR67_035546</name>
</gene>
<evidence type="ECO:0000313" key="2">
    <source>
        <dbReference type="EMBL" id="WMV42161.1"/>
    </source>
</evidence>
<evidence type="ECO:0000256" key="1">
    <source>
        <dbReference type="ARBA" id="ARBA00022967"/>
    </source>
</evidence>